<reference evidence="2 3" key="3">
    <citation type="submission" date="2019-03" db="EMBL/GenBank/DDBJ databases">
        <title>Genomic Encyclopedia of Type Strains, Phase IV (KMG-IV): sequencing the most valuable type-strain genomes for metagenomic binning, comparative biology and taxonomic classification.</title>
        <authorList>
            <person name="Goeker M."/>
        </authorList>
    </citation>
    <scope>NUCLEOTIDE SEQUENCE [LARGE SCALE GENOMIC DNA]</scope>
    <source>
        <strain evidence="2 3">DSM 103236</strain>
    </source>
</reference>
<name>A0A4R2HC19_9SPHI</name>
<dbReference type="OrthoDB" id="625722at2"/>
<organism evidence="2 3">
    <name type="scientific">Pedobacter psychrotolerans</name>
    <dbReference type="NCBI Taxonomy" id="1843235"/>
    <lineage>
        <taxon>Bacteria</taxon>
        <taxon>Pseudomonadati</taxon>
        <taxon>Bacteroidota</taxon>
        <taxon>Sphingobacteriia</taxon>
        <taxon>Sphingobacteriales</taxon>
        <taxon>Sphingobacteriaceae</taxon>
        <taxon>Pedobacter</taxon>
    </lineage>
</organism>
<dbReference type="EMBL" id="SLWO01000004">
    <property type="protein sequence ID" value="TCO25209.1"/>
    <property type="molecule type" value="Genomic_DNA"/>
</dbReference>
<evidence type="ECO:0000313" key="3">
    <source>
        <dbReference type="Proteomes" id="UP000295684"/>
    </source>
</evidence>
<dbReference type="EMBL" id="BMJO01000002">
    <property type="protein sequence ID" value="GGE47230.1"/>
    <property type="molecule type" value="Genomic_DNA"/>
</dbReference>
<dbReference type="RefSeq" id="WP_132532773.1">
    <property type="nucleotide sequence ID" value="NZ_BMJO01000002.1"/>
</dbReference>
<gene>
    <name evidence="2" type="ORF">EV200_104246</name>
    <name evidence="1" type="ORF">GCM10011413_11700</name>
</gene>
<sequence length="179" mass="19917">MATISATILKADKRGNGTWNVKIRVWHNKKPAYIDTAHHLGIKQVTKKSKGSDTLIIKDNFILDSPLQIPVPFSERLACMEPIKTKTGIEIAIQKMLENMCKRMQSEGKGLRTGILTGYRIDGKVVQIAIGTSGATHSVSHLFKLFQLKIDQIRPALGIELFVLDAPKVDDVEVPQEEM</sequence>
<protein>
    <submittedName>
        <fullName evidence="2">Uncharacterized protein</fullName>
    </submittedName>
</protein>
<dbReference type="Proteomes" id="UP000622648">
    <property type="component" value="Unassembled WGS sequence"/>
</dbReference>
<evidence type="ECO:0000313" key="1">
    <source>
        <dbReference type="EMBL" id="GGE47230.1"/>
    </source>
</evidence>
<evidence type="ECO:0000313" key="4">
    <source>
        <dbReference type="Proteomes" id="UP000622648"/>
    </source>
</evidence>
<reference evidence="4" key="2">
    <citation type="journal article" date="2019" name="Int. J. Syst. Evol. Microbiol.">
        <title>The Global Catalogue of Microorganisms (GCM) 10K type strain sequencing project: providing services to taxonomists for standard genome sequencing and annotation.</title>
        <authorList>
            <consortium name="The Broad Institute Genomics Platform"/>
            <consortium name="The Broad Institute Genome Sequencing Center for Infectious Disease"/>
            <person name="Wu L."/>
            <person name="Ma J."/>
        </authorList>
    </citation>
    <scope>NUCLEOTIDE SEQUENCE [LARGE SCALE GENOMIC DNA]</scope>
    <source>
        <strain evidence="4">CGMCC 1.15644</strain>
    </source>
</reference>
<evidence type="ECO:0000313" key="2">
    <source>
        <dbReference type="EMBL" id="TCO25209.1"/>
    </source>
</evidence>
<dbReference type="Proteomes" id="UP000295684">
    <property type="component" value="Unassembled WGS sequence"/>
</dbReference>
<keyword evidence="4" id="KW-1185">Reference proteome</keyword>
<proteinExistence type="predicted"/>
<dbReference type="AlphaFoldDB" id="A0A4R2HC19"/>
<reference evidence="1" key="4">
    <citation type="submission" date="2024-05" db="EMBL/GenBank/DDBJ databases">
        <authorList>
            <person name="Sun Q."/>
            <person name="Zhou Y."/>
        </authorList>
    </citation>
    <scope>NUCLEOTIDE SEQUENCE</scope>
    <source>
        <strain evidence="1">CGMCC 1.15644</strain>
    </source>
</reference>
<accession>A0A4R2HC19</accession>
<comment type="caution">
    <text evidence="2">The sequence shown here is derived from an EMBL/GenBank/DDBJ whole genome shotgun (WGS) entry which is preliminary data.</text>
</comment>
<reference evidence="1" key="1">
    <citation type="journal article" date="2014" name="Int. J. Syst. Evol. Microbiol.">
        <title>Complete genome of a new Firmicutes species belonging to the dominant human colonic microbiota ('Ruminococcus bicirculans') reveals two chromosomes and a selective capacity to utilize plant glucans.</title>
        <authorList>
            <consortium name="NISC Comparative Sequencing Program"/>
            <person name="Wegmann U."/>
            <person name="Louis P."/>
            <person name="Goesmann A."/>
            <person name="Henrissat B."/>
            <person name="Duncan S.H."/>
            <person name="Flint H.J."/>
        </authorList>
    </citation>
    <scope>NUCLEOTIDE SEQUENCE</scope>
    <source>
        <strain evidence="1">CGMCC 1.15644</strain>
    </source>
</reference>